<name>A0ABU7HG44_9PSED</name>
<dbReference type="SUPFAM" id="SSF56399">
    <property type="entry name" value="ADP-ribosylation"/>
    <property type="match status" value="1"/>
</dbReference>
<evidence type="ECO:0000313" key="1">
    <source>
        <dbReference type="EMBL" id="MEE1890151.1"/>
    </source>
</evidence>
<gene>
    <name evidence="1" type="ORF">V0R62_21020</name>
</gene>
<reference evidence="1" key="1">
    <citation type="submission" date="2024-01" db="EMBL/GenBank/DDBJ databases">
        <title>Unpublished Manusciprt.</title>
        <authorList>
            <person name="Duman M."/>
            <person name="Valdes E.G."/>
            <person name="Ajmi N."/>
            <person name="Altun S."/>
            <person name="Saticioglu I.B."/>
        </authorList>
    </citation>
    <scope>NUCLEOTIDE SEQUENCE</scope>
    <source>
        <strain evidence="1">137P</strain>
    </source>
</reference>
<dbReference type="Proteomes" id="UP001354227">
    <property type="component" value="Unassembled WGS sequence"/>
</dbReference>
<dbReference type="RefSeq" id="WP_330105057.1">
    <property type="nucleotide sequence ID" value="NZ_JAZDCT010000032.1"/>
</dbReference>
<comment type="caution">
    <text evidence="1">The sequence shown here is derived from an EMBL/GenBank/DDBJ whole genome shotgun (WGS) entry which is preliminary data.</text>
</comment>
<dbReference type="EMBL" id="JAZDCT010000032">
    <property type="protein sequence ID" value="MEE1890151.1"/>
    <property type="molecule type" value="Genomic_DNA"/>
</dbReference>
<accession>A0ABU7HG44</accession>
<sequence length="264" mass="29692">MLKRPPDILLASDLQGSVLSACQDQSFHNVAYTAYGRGSRAIGSMSLLAFTGHYQEPFTASYLFGNGYRAYHPELMRFLSPDSLSPFGKGGVNAYAYCACDPVNFKDFSGHSKSLIVQIGALPRLEIDFNLSSQQVSQQELWQRPGNTKNLNMGPKTRTLLRRDTFYSVPIGEKEYVIADHHIQEFISNGIELKQLATTLQIYKQDPNTSATRINDLNREINKRSKRNQAIVKFGKEIHAAARSPEVQNINIRGDYRMTSPDPR</sequence>
<proteinExistence type="predicted"/>
<dbReference type="InterPro" id="IPR022385">
    <property type="entry name" value="Rhs_assc_core"/>
</dbReference>
<keyword evidence="2" id="KW-1185">Reference proteome</keyword>
<organism evidence="1 2">
    <name type="scientific">Pseudomonas carassii</name>
    <dbReference type="NCBI Taxonomy" id="3115855"/>
    <lineage>
        <taxon>Bacteria</taxon>
        <taxon>Pseudomonadati</taxon>
        <taxon>Pseudomonadota</taxon>
        <taxon>Gammaproteobacteria</taxon>
        <taxon>Pseudomonadales</taxon>
        <taxon>Pseudomonadaceae</taxon>
        <taxon>Pseudomonas</taxon>
    </lineage>
</organism>
<dbReference type="Gene3D" id="2.180.10.10">
    <property type="entry name" value="RHS repeat-associated core"/>
    <property type="match status" value="1"/>
</dbReference>
<evidence type="ECO:0000313" key="2">
    <source>
        <dbReference type="Proteomes" id="UP001354227"/>
    </source>
</evidence>
<protein>
    <submittedName>
        <fullName evidence="1">RHS repeat-associated core domain-containing protein</fullName>
    </submittedName>
</protein>
<dbReference type="NCBIfam" id="TIGR03696">
    <property type="entry name" value="Rhs_assc_core"/>
    <property type="match status" value="1"/>
</dbReference>